<dbReference type="HAMAP" id="MF_01140">
    <property type="entry name" value="TagU_transferase"/>
    <property type="match status" value="1"/>
</dbReference>
<keyword evidence="2 9" id="KW-1003">Cell membrane</keyword>
<sequence length="315" mass="35542">MTESRSERKNSNKKRKWLYWVGGILITILIIGGGYLWYVWDKLHDTVEDMHNPLARDEDPERQEEIKGIFNDKKSLNVLLLGVDEREGDKGRSDTMILMSLNPNTDSMKMLSIPRDTYVIIPGHGMDKINHSYAFGGVELSIQTVEEAFDVPVHFYGKVNMEGFEQGVDSLGGVTITNNMEFTQDGVYFPTGEIHLNGEEALSYIRMRKNDPRGDMGRNERQREVITAAIDEAASFTSITKVGEILGILGNNVNTDLNMDNIQNLFTNYLGTRANVETMEISGSGQIIGGTWYYIVPDTEFNRITNEITAHMEAN</sequence>
<keyword evidence="5 9" id="KW-0735">Signal-anchor</keyword>
<dbReference type="RefSeq" id="WP_345826208.1">
    <property type="nucleotide sequence ID" value="NZ_JBDIML010000006.1"/>
</dbReference>
<name>A0ABU9XKB5_9BACI</name>
<dbReference type="Pfam" id="PF03816">
    <property type="entry name" value="LytR_cpsA_psr"/>
    <property type="match status" value="1"/>
</dbReference>
<feature type="topological domain" description="Cytoplasmic" evidence="9">
    <location>
        <begin position="1"/>
        <end position="16"/>
    </location>
</feature>
<proteinExistence type="inferred from homology"/>
<evidence type="ECO:0000256" key="2">
    <source>
        <dbReference type="ARBA" id="ARBA00022475"/>
    </source>
</evidence>
<gene>
    <name evidence="9" type="primary">tagU</name>
    <name evidence="12" type="ORF">ABC228_16135</name>
</gene>
<keyword evidence="8 9" id="KW-0961">Cell wall biogenesis/degradation</keyword>
<evidence type="ECO:0000256" key="5">
    <source>
        <dbReference type="ARBA" id="ARBA00022968"/>
    </source>
</evidence>
<keyword evidence="3 9" id="KW-0808">Transferase</keyword>
<keyword evidence="6 9" id="KW-1133">Transmembrane helix</keyword>
<evidence type="ECO:0000256" key="10">
    <source>
        <dbReference type="SAM" id="Phobius"/>
    </source>
</evidence>
<comment type="function">
    <text evidence="9">May catalyze the final step in cell wall teichoic acid biosynthesis, the transfer of the anionic cell wall polymers (APs) from their lipid-linked precursor to the cell wall peptidoglycan (PG).</text>
</comment>
<keyword evidence="4 9" id="KW-0812">Transmembrane</keyword>
<dbReference type="Proteomes" id="UP001444625">
    <property type="component" value="Unassembled WGS sequence"/>
</dbReference>
<evidence type="ECO:0000256" key="7">
    <source>
        <dbReference type="ARBA" id="ARBA00023136"/>
    </source>
</evidence>
<evidence type="ECO:0000256" key="4">
    <source>
        <dbReference type="ARBA" id="ARBA00022692"/>
    </source>
</evidence>
<comment type="subcellular location">
    <subcellularLocation>
        <location evidence="9">Cell membrane</location>
        <topology evidence="9">Single-pass type II membrane protein</topology>
    </subcellularLocation>
</comment>
<evidence type="ECO:0000256" key="1">
    <source>
        <dbReference type="ARBA" id="ARBA00006068"/>
    </source>
</evidence>
<dbReference type="PANTHER" id="PTHR33392:SF6">
    <property type="entry name" value="POLYISOPRENYL-TEICHOIC ACID--PEPTIDOGLYCAN TEICHOIC ACID TRANSFERASE TAGU"/>
    <property type="match status" value="1"/>
</dbReference>
<dbReference type="InterPro" id="IPR004474">
    <property type="entry name" value="LytR_CpsA_psr"/>
</dbReference>
<evidence type="ECO:0000313" key="13">
    <source>
        <dbReference type="Proteomes" id="UP001444625"/>
    </source>
</evidence>
<evidence type="ECO:0000259" key="11">
    <source>
        <dbReference type="Pfam" id="PF03816"/>
    </source>
</evidence>
<keyword evidence="7 9" id="KW-0472">Membrane</keyword>
<dbReference type="InterPro" id="IPR050922">
    <property type="entry name" value="LytR/CpsA/Psr_CW_biosynth"/>
</dbReference>
<dbReference type="PANTHER" id="PTHR33392">
    <property type="entry name" value="POLYISOPRENYL-TEICHOIC ACID--PEPTIDOGLYCAN TEICHOIC ACID TRANSFERASE TAGU"/>
    <property type="match status" value="1"/>
</dbReference>
<evidence type="ECO:0000256" key="8">
    <source>
        <dbReference type="ARBA" id="ARBA00023316"/>
    </source>
</evidence>
<reference evidence="12 13" key="1">
    <citation type="submission" date="2024-05" db="EMBL/GenBank/DDBJ databases">
        <authorList>
            <person name="Haq I."/>
            <person name="Ullah Z."/>
            <person name="Ahmad R."/>
            <person name="Li M."/>
            <person name="Tong Y."/>
        </authorList>
    </citation>
    <scope>NUCLEOTIDE SEQUENCE [LARGE SCALE GENOMIC DNA]</scope>
    <source>
        <strain evidence="12 13">16A2E</strain>
    </source>
</reference>
<dbReference type="NCBIfam" id="TIGR00350">
    <property type="entry name" value="lytR_cpsA_psr"/>
    <property type="match status" value="1"/>
</dbReference>
<evidence type="ECO:0000256" key="9">
    <source>
        <dbReference type="HAMAP-Rule" id="MF_01140"/>
    </source>
</evidence>
<feature type="transmembrane region" description="Helical" evidence="10">
    <location>
        <begin position="17"/>
        <end position="40"/>
    </location>
</feature>
<keyword evidence="13" id="KW-1185">Reference proteome</keyword>
<evidence type="ECO:0000256" key="3">
    <source>
        <dbReference type="ARBA" id="ARBA00022679"/>
    </source>
</evidence>
<dbReference type="Gene3D" id="3.40.630.190">
    <property type="entry name" value="LCP protein"/>
    <property type="match status" value="1"/>
</dbReference>
<feature type="topological domain" description="Extracellular" evidence="9">
    <location>
        <begin position="38"/>
        <end position="315"/>
    </location>
</feature>
<dbReference type="EMBL" id="JBDIML010000006">
    <property type="protein sequence ID" value="MEN2768714.1"/>
    <property type="molecule type" value="Genomic_DNA"/>
</dbReference>
<evidence type="ECO:0000313" key="12">
    <source>
        <dbReference type="EMBL" id="MEN2768714.1"/>
    </source>
</evidence>
<protein>
    <recommendedName>
        <fullName evidence="9">Polyisoprenyl-teichoic acid--peptidoglycan teichoic acid transferase TagU</fullName>
        <ecNumber evidence="9">2.7.8.-</ecNumber>
    </recommendedName>
</protein>
<dbReference type="EC" id="2.7.8.-" evidence="9"/>
<accession>A0ABU9XKB5</accession>
<comment type="caution">
    <text evidence="12">The sequence shown here is derived from an EMBL/GenBank/DDBJ whole genome shotgun (WGS) entry which is preliminary data.</text>
</comment>
<organism evidence="12 13">
    <name type="scientific">Ornithinibacillus xuwenensis</name>
    <dbReference type="NCBI Taxonomy" id="3144668"/>
    <lineage>
        <taxon>Bacteria</taxon>
        <taxon>Bacillati</taxon>
        <taxon>Bacillota</taxon>
        <taxon>Bacilli</taxon>
        <taxon>Bacillales</taxon>
        <taxon>Bacillaceae</taxon>
        <taxon>Ornithinibacillus</taxon>
    </lineage>
</organism>
<feature type="domain" description="Cell envelope-related transcriptional attenuator" evidence="11">
    <location>
        <begin position="92"/>
        <end position="234"/>
    </location>
</feature>
<dbReference type="InterPro" id="IPR023734">
    <property type="entry name" value="TagU"/>
</dbReference>
<evidence type="ECO:0000256" key="6">
    <source>
        <dbReference type="ARBA" id="ARBA00022989"/>
    </source>
</evidence>
<comment type="similarity">
    <text evidence="1 9">Belongs to the LytR/CpsA/Psr (LCP) family.</text>
</comment>
<comment type="pathway">
    <text evidence="9">Cell wall biogenesis.</text>
</comment>